<protein>
    <submittedName>
        <fullName evidence="6">TetR family transcriptional regulator</fullName>
    </submittedName>
</protein>
<dbReference type="RefSeq" id="WP_377932118.1">
    <property type="nucleotide sequence ID" value="NZ_JBHUEA010000003.1"/>
</dbReference>
<dbReference type="Proteomes" id="UP001597347">
    <property type="component" value="Unassembled WGS sequence"/>
</dbReference>
<organism evidence="6 7">
    <name type="scientific">Amnibacterium endophyticum</name>
    <dbReference type="NCBI Taxonomy" id="2109337"/>
    <lineage>
        <taxon>Bacteria</taxon>
        <taxon>Bacillati</taxon>
        <taxon>Actinomycetota</taxon>
        <taxon>Actinomycetes</taxon>
        <taxon>Micrococcales</taxon>
        <taxon>Microbacteriaceae</taxon>
        <taxon>Amnibacterium</taxon>
    </lineage>
</organism>
<dbReference type="PANTHER" id="PTHR30055">
    <property type="entry name" value="HTH-TYPE TRANSCRIPTIONAL REGULATOR RUTR"/>
    <property type="match status" value="1"/>
</dbReference>
<dbReference type="InterPro" id="IPR023772">
    <property type="entry name" value="DNA-bd_HTH_TetR-type_CS"/>
</dbReference>
<sequence>MARWEGGAAERLQLAALRLFGERGFDGVTVAEIAAEAGLTERTFFRHFGDKREVLFRGQEAFERAFLEPLETAEGDAMTAVARAIDVAAAYFTDDRRPWSRGRQAVIDAEPRLQERELLKLSLLAEAMAATLRDRGVDPAEALLAAENGVTVFRLAFARWIEEGETRSLADLQQEAFGRLHAMLRS</sequence>
<feature type="DNA-binding region" description="H-T-H motif" evidence="4">
    <location>
        <begin position="29"/>
        <end position="48"/>
    </location>
</feature>
<gene>
    <name evidence="6" type="ORF">ACFSBI_03615</name>
</gene>
<name>A0ABW4LD29_9MICO</name>
<comment type="caution">
    <text evidence="6">The sequence shown here is derived from an EMBL/GenBank/DDBJ whole genome shotgun (WGS) entry which is preliminary data.</text>
</comment>
<evidence type="ECO:0000256" key="1">
    <source>
        <dbReference type="ARBA" id="ARBA00023015"/>
    </source>
</evidence>
<evidence type="ECO:0000256" key="4">
    <source>
        <dbReference type="PROSITE-ProRule" id="PRU00335"/>
    </source>
</evidence>
<dbReference type="EMBL" id="JBHUEA010000003">
    <property type="protein sequence ID" value="MFD1720625.1"/>
    <property type="molecule type" value="Genomic_DNA"/>
</dbReference>
<keyword evidence="2 4" id="KW-0238">DNA-binding</keyword>
<proteinExistence type="predicted"/>
<dbReference type="Pfam" id="PF00440">
    <property type="entry name" value="TetR_N"/>
    <property type="match status" value="1"/>
</dbReference>
<dbReference type="InterPro" id="IPR050109">
    <property type="entry name" value="HTH-type_TetR-like_transc_reg"/>
</dbReference>
<evidence type="ECO:0000256" key="2">
    <source>
        <dbReference type="ARBA" id="ARBA00023125"/>
    </source>
</evidence>
<dbReference type="PROSITE" id="PS01081">
    <property type="entry name" value="HTH_TETR_1"/>
    <property type="match status" value="1"/>
</dbReference>
<dbReference type="InterPro" id="IPR009057">
    <property type="entry name" value="Homeodomain-like_sf"/>
</dbReference>
<accession>A0ABW4LD29</accession>
<dbReference type="PANTHER" id="PTHR30055:SF238">
    <property type="entry name" value="MYCOFACTOCIN BIOSYNTHESIS TRANSCRIPTIONAL REGULATOR MFTR-RELATED"/>
    <property type="match status" value="1"/>
</dbReference>
<keyword evidence="7" id="KW-1185">Reference proteome</keyword>
<evidence type="ECO:0000256" key="3">
    <source>
        <dbReference type="ARBA" id="ARBA00023163"/>
    </source>
</evidence>
<dbReference type="PROSITE" id="PS50977">
    <property type="entry name" value="HTH_TETR_2"/>
    <property type="match status" value="1"/>
</dbReference>
<dbReference type="Gene3D" id="1.10.357.10">
    <property type="entry name" value="Tetracycline Repressor, domain 2"/>
    <property type="match status" value="1"/>
</dbReference>
<feature type="domain" description="HTH tetR-type" evidence="5">
    <location>
        <begin position="6"/>
        <end position="66"/>
    </location>
</feature>
<dbReference type="SUPFAM" id="SSF46689">
    <property type="entry name" value="Homeodomain-like"/>
    <property type="match status" value="1"/>
</dbReference>
<dbReference type="InterPro" id="IPR001647">
    <property type="entry name" value="HTH_TetR"/>
</dbReference>
<evidence type="ECO:0000313" key="6">
    <source>
        <dbReference type="EMBL" id="MFD1720625.1"/>
    </source>
</evidence>
<keyword evidence="3" id="KW-0804">Transcription</keyword>
<keyword evidence="1" id="KW-0805">Transcription regulation</keyword>
<evidence type="ECO:0000259" key="5">
    <source>
        <dbReference type="PROSITE" id="PS50977"/>
    </source>
</evidence>
<evidence type="ECO:0000313" key="7">
    <source>
        <dbReference type="Proteomes" id="UP001597347"/>
    </source>
</evidence>
<reference evidence="7" key="1">
    <citation type="journal article" date="2019" name="Int. J. Syst. Evol. Microbiol.">
        <title>The Global Catalogue of Microorganisms (GCM) 10K type strain sequencing project: providing services to taxonomists for standard genome sequencing and annotation.</title>
        <authorList>
            <consortium name="The Broad Institute Genomics Platform"/>
            <consortium name="The Broad Institute Genome Sequencing Center for Infectious Disease"/>
            <person name="Wu L."/>
            <person name="Ma J."/>
        </authorList>
    </citation>
    <scope>NUCLEOTIDE SEQUENCE [LARGE SCALE GENOMIC DNA]</scope>
    <source>
        <strain evidence="7">CGMCC 1.12471</strain>
    </source>
</reference>
<dbReference type="PRINTS" id="PR00455">
    <property type="entry name" value="HTHTETR"/>
</dbReference>